<evidence type="ECO:0000256" key="6">
    <source>
        <dbReference type="ARBA" id="ARBA00023136"/>
    </source>
</evidence>
<feature type="domain" description="Ionotropic glutamate receptor C-terminal" evidence="13">
    <location>
        <begin position="31"/>
        <end position="352"/>
    </location>
</feature>
<feature type="signal peptide" evidence="11">
    <location>
        <begin position="1"/>
        <end position="29"/>
    </location>
</feature>
<evidence type="ECO:0000256" key="5">
    <source>
        <dbReference type="ARBA" id="ARBA00023065"/>
    </source>
</evidence>
<evidence type="ECO:0000313" key="14">
    <source>
        <dbReference type="EMBL" id="EKE80625.1"/>
    </source>
</evidence>
<dbReference type="EMBL" id="AMRG01000017">
    <property type="protein sequence ID" value="EKE80625.1"/>
    <property type="molecule type" value="Genomic_DNA"/>
</dbReference>
<sequence length="362" mass="40556">MLDNALFQKTKGCFVALLLSLLLAPLVQAQSLQVAVRENPPFVMQDAQGNYHGLSIQLWEQIAQQQGWQYSYHKTSLADVLAGVAEQRFDVGVGAIYVTAEREQLLDFTQPFFNAGLGIAVKSEQQPTWWLVITRFFSWDFVSALTALIGILLLSGWLVWLFERRHNEDEFQRNSWRGIGAGFWWAAVTMTTVGYGDKSPRTTGGRAVALVWMFTSVIIISSFTASIASSLTVNQLGSAVKGPADLANFRVATLPDSYSAEWLNDRSIGYRGDYQDLQQALQALQRNEVDAVVYDAPLLKYLVRQYSDASLRVLPNVFMQQDYAFAVAEDSPLREQINRSLLDITATNEWQQAVSNYLGSNQ</sequence>
<comment type="caution">
    <text evidence="14">The sequence shown here is derived from an EMBL/GenBank/DDBJ whole genome shotgun (WGS) entry which is preliminary data.</text>
</comment>
<accession>K2KSP7</accession>
<dbReference type="InterPro" id="IPR015683">
    <property type="entry name" value="Ionotropic_Glu_rcpt"/>
</dbReference>
<keyword evidence="2" id="KW-0813">Transport</keyword>
<dbReference type="Pfam" id="PF00060">
    <property type="entry name" value="Lig_chan"/>
    <property type="match status" value="1"/>
</dbReference>
<reference evidence="14 15" key="1">
    <citation type="journal article" date="2012" name="J. Bacteriol.">
        <title>Genome Sequence of Idiomarina xiamenensis Type Strain 10-D-4.</title>
        <authorList>
            <person name="Lai Q."/>
            <person name="Wang L."/>
            <person name="Wang W."/>
            <person name="Shao Z."/>
        </authorList>
    </citation>
    <scope>NUCLEOTIDE SEQUENCE [LARGE SCALE GENOMIC DNA]</scope>
    <source>
        <strain evidence="14 15">10-D-4</strain>
    </source>
</reference>
<keyword evidence="15" id="KW-1185">Reference proteome</keyword>
<keyword evidence="11" id="KW-0732">Signal</keyword>
<feature type="transmembrane region" description="Helical" evidence="10">
    <location>
        <begin position="174"/>
        <end position="195"/>
    </location>
</feature>
<dbReference type="SMART" id="SM00062">
    <property type="entry name" value="PBPb"/>
    <property type="match status" value="1"/>
</dbReference>
<dbReference type="SUPFAM" id="SSF81324">
    <property type="entry name" value="Voltage-gated potassium channels"/>
    <property type="match status" value="1"/>
</dbReference>
<evidence type="ECO:0000256" key="8">
    <source>
        <dbReference type="ARBA" id="ARBA00023180"/>
    </source>
</evidence>
<feature type="domain" description="Solute-binding protein family 3/N-terminal" evidence="12">
    <location>
        <begin position="31"/>
        <end position="361"/>
    </location>
</feature>
<keyword evidence="3 10" id="KW-0812">Transmembrane</keyword>
<evidence type="ECO:0000313" key="15">
    <source>
        <dbReference type="Proteomes" id="UP000014115"/>
    </source>
</evidence>
<gene>
    <name evidence="14" type="ORF">A10D4_11721</name>
</gene>
<dbReference type="Gene3D" id="1.10.287.70">
    <property type="match status" value="1"/>
</dbReference>
<evidence type="ECO:0000256" key="10">
    <source>
        <dbReference type="SAM" id="Phobius"/>
    </source>
</evidence>
<keyword evidence="6 10" id="KW-0472">Membrane</keyword>
<keyword evidence="9" id="KW-0407">Ion channel</keyword>
<evidence type="ECO:0000256" key="4">
    <source>
        <dbReference type="ARBA" id="ARBA00022989"/>
    </source>
</evidence>
<keyword evidence="5" id="KW-0406">Ion transport</keyword>
<feature type="transmembrane region" description="Helical" evidence="10">
    <location>
        <begin position="141"/>
        <end position="162"/>
    </location>
</feature>
<feature type="transmembrane region" description="Helical" evidence="10">
    <location>
        <begin position="207"/>
        <end position="228"/>
    </location>
</feature>
<dbReference type="GO" id="GO:0015276">
    <property type="term" value="F:ligand-gated monoatomic ion channel activity"/>
    <property type="evidence" value="ECO:0007669"/>
    <property type="project" value="InterPro"/>
</dbReference>
<dbReference type="GO" id="GO:0016020">
    <property type="term" value="C:membrane"/>
    <property type="evidence" value="ECO:0007669"/>
    <property type="project" value="UniProtKB-SubCell"/>
</dbReference>
<evidence type="ECO:0000256" key="2">
    <source>
        <dbReference type="ARBA" id="ARBA00022448"/>
    </source>
</evidence>
<dbReference type="SUPFAM" id="SSF53850">
    <property type="entry name" value="Periplasmic binding protein-like II"/>
    <property type="match status" value="1"/>
</dbReference>
<dbReference type="Gene3D" id="3.40.190.10">
    <property type="entry name" value="Periplasmic binding protein-like II"/>
    <property type="match status" value="2"/>
</dbReference>
<dbReference type="Proteomes" id="UP000014115">
    <property type="component" value="Unassembled WGS sequence"/>
</dbReference>
<comment type="subcellular location">
    <subcellularLocation>
        <location evidence="1">Membrane</location>
        <topology evidence="1">Multi-pass membrane protein</topology>
    </subcellularLocation>
</comment>
<feature type="chain" id="PRO_5003860035" evidence="11">
    <location>
        <begin position="30"/>
        <end position="362"/>
    </location>
</feature>
<keyword evidence="7" id="KW-0675">Receptor</keyword>
<keyword evidence="4 10" id="KW-1133">Transmembrane helix</keyword>
<evidence type="ECO:0000256" key="1">
    <source>
        <dbReference type="ARBA" id="ARBA00004141"/>
    </source>
</evidence>
<organism evidence="14 15">
    <name type="scientific">Idiomarina xiamenensis 10-D-4</name>
    <dbReference type="NCBI Taxonomy" id="740709"/>
    <lineage>
        <taxon>Bacteria</taxon>
        <taxon>Pseudomonadati</taxon>
        <taxon>Pseudomonadota</taxon>
        <taxon>Gammaproteobacteria</taxon>
        <taxon>Alteromonadales</taxon>
        <taxon>Idiomarinaceae</taxon>
        <taxon>Idiomarina</taxon>
    </lineage>
</organism>
<dbReference type="Pfam" id="PF00497">
    <property type="entry name" value="SBP_bac_3"/>
    <property type="match status" value="1"/>
</dbReference>
<dbReference type="InterPro" id="IPR001320">
    <property type="entry name" value="Iontro_rcpt_C"/>
</dbReference>
<dbReference type="AlphaFoldDB" id="K2KSP7"/>
<proteinExistence type="predicted"/>
<dbReference type="InterPro" id="IPR001638">
    <property type="entry name" value="Solute-binding_3/MltF_N"/>
</dbReference>
<evidence type="ECO:0000256" key="9">
    <source>
        <dbReference type="ARBA" id="ARBA00023303"/>
    </source>
</evidence>
<evidence type="ECO:0000256" key="3">
    <source>
        <dbReference type="ARBA" id="ARBA00022692"/>
    </source>
</evidence>
<dbReference type="RefSeq" id="WP_008489726.1">
    <property type="nucleotide sequence ID" value="NZ_AMRG01000017.1"/>
</dbReference>
<dbReference type="PATRIC" id="fig|740709.3.peg.2368"/>
<evidence type="ECO:0000259" key="13">
    <source>
        <dbReference type="SMART" id="SM00079"/>
    </source>
</evidence>
<dbReference type="PANTHER" id="PTHR18966">
    <property type="entry name" value="IONOTROPIC GLUTAMATE RECEPTOR"/>
    <property type="match status" value="1"/>
</dbReference>
<evidence type="ECO:0000259" key="12">
    <source>
        <dbReference type="SMART" id="SM00062"/>
    </source>
</evidence>
<evidence type="ECO:0000256" key="7">
    <source>
        <dbReference type="ARBA" id="ARBA00023170"/>
    </source>
</evidence>
<dbReference type="eggNOG" id="COG0834">
    <property type="taxonomic scope" value="Bacteria"/>
</dbReference>
<dbReference type="SMART" id="SM00079">
    <property type="entry name" value="PBPe"/>
    <property type="match status" value="1"/>
</dbReference>
<protein>
    <submittedName>
        <fullName evidence="14">Family 3 extracellular solute-binding protein</fullName>
    </submittedName>
</protein>
<evidence type="ECO:0000256" key="11">
    <source>
        <dbReference type="SAM" id="SignalP"/>
    </source>
</evidence>
<keyword evidence="8" id="KW-0325">Glycoprotein</keyword>
<name>K2KSP7_9GAMM</name>
<dbReference type="PRINTS" id="PR00169">
    <property type="entry name" value="KCHANNEL"/>
</dbReference>
<dbReference type="STRING" id="740709.A10D4_11721"/>